<dbReference type="InterPro" id="IPR001763">
    <property type="entry name" value="Rhodanese-like_dom"/>
</dbReference>
<dbReference type="PROSITE" id="PS50206">
    <property type="entry name" value="RHODANESE_3"/>
    <property type="match status" value="1"/>
</dbReference>
<name>A0A849K695_9BURK</name>
<reference evidence="2 3" key="2">
    <citation type="submission" date="2020-06" db="EMBL/GenBank/DDBJ databases">
        <title>Ramlibacter rhizophilus sp. nov., isolated from rhizosphere soil of national flower Mugunghwa from South Korea.</title>
        <authorList>
            <person name="Zheng-Fei Y."/>
            <person name="Huan T."/>
        </authorList>
    </citation>
    <scope>NUCLEOTIDE SEQUENCE [LARGE SCALE GENOMIC DNA]</scope>
    <source>
        <strain evidence="2 3">B156</strain>
    </source>
</reference>
<dbReference type="InterPro" id="IPR050229">
    <property type="entry name" value="GlpE_sulfurtransferase"/>
</dbReference>
<dbReference type="SMART" id="SM00450">
    <property type="entry name" value="RHOD"/>
    <property type="match status" value="1"/>
</dbReference>
<organism evidence="2 3">
    <name type="scientific">Ramlibacter montanisoli</name>
    <dbReference type="NCBI Taxonomy" id="2732512"/>
    <lineage>
        <taxon>Bacteria</taxon>
        <taxon>Pseudomonadati</taxon>
        <taxon>Pseudomonadota</taxon>
        <taxon>Betaproteobacteria</taxon>
        <taxon>Burkholderiales</taxon>
        <taxon>Comamonadaceae</taxon>
        <taxon>Ramlibacter</taxon>
    </lineage>
</organism>
<gene>
    <name evidence="2" type="ORF">HK415_00285</name>
</gene>
<dbReference type="CDD" id="cd00158">
    <property type="entry name" value="RHOD"/>
    <property type="match status" value="1"/>
</dbReference>
<dbReference type="AlphaFoldDB" id="A0A849K695"/>
<comment type="caution">
    <text evidence="2">The sequence shown here is derived from an EMBL/GenBank/DDBJ whole genome shotgun (WGS) entry which is preliminary data.</text>
</comment>
<dbReference type="RefSeq" id="WP_171556349.1">
    <property type="nucleotide sequence ID" value="NZ_JABFCS010000001.1"/>
</dbReference>
<sequence>MDLFPFLQQNWALVLIALVSGTLLLWPGIAASARSGLTPTDAVQLINREKAVVVDVGEAEEFAAGHISGARNIPVADFDQRLPEVVKNKTVPLILVCPSGARAQRCLAKAKTLGYEKAVVLGGGLRAWKDANLPVEKPEPLAP</sequence>
<protein>
    <submittedName>
        <fullName evidence="2">Rhodanese-like domain-containing protein</fullName>
    </submittedName>
</protein>
<dbReference type="SUPFAM" id="SSF52821">
    <property type="entry name" value="Rhodanese/Cell cycle control phosphatase"/>
    <property type="match status" value="1"/>
</dbReference>
<evidence type="ECO:0000313" key="2">
    <source>
        <dbReference type="EMBL" id="NNU41934.1"/>
    </source>
</evidence>
<keyword evidence="3" id="KW-1185">Reference proteome</keyword>
<dbReference type="Gene3D" id="3.40.250.10">
    <property type="entry name" value="Rhodanese-like domain"/>
    <property type="match status" value="1"/>
</dbReference>
<evidence type="ECO:0000313" key="3">
    <source>
        <dbReference type="Proteomes" id="UP000552954"/>
    </source>
</evidence>
<dbReference type="EMBL" id="JABFCS010000001">
    <property type="protein sequence ID" value="NNU41934.1"/>
    <property type="molecule type" value="Genomic_DNA"/>
</dbReference>
<dbReference type="Proteomes" id="UP000552954">
    <property type="component" value="Unassembled WGS sequence"/>
</dbReference>
<accession>A0A849K695</accession>
<dbReference type="PANTHER" id="PTHR43031:SF18">
    <property type="entry name" value="RHODANESE-RELATED SULFURTRANSFERASES"/>
    <property type="match status" value="1"/>
</dbReference>
<dbReference type="InterPro" id="IPR036873">
    <property type="entry name" value="Rhodanese-like_dom_sf"/>
</dbReference>
<proteinExistence type="predicted"/>
<dbReference type="PANTHER" id="PTHR43031">
    <property type="entry name" value="FAD-DEPENDENT OXIDOREDUCTASE"/>
    <property type="match status" value="1"/>
</dbReference>
<feature type="domain" description="Rhodanese" evidence="1">
    <location>
        <begin position="47"/>
        <end position="137"/>
    </location>
</feature>
<evidence type="ECO:0000259" key="1">
    <source>
        <dbReference type="PROSITE" id="PS50206"/>
    </source>
</evidence>
<reference evidence="2 3" key="1">
    <citation type="submission" date="2020-05" db="EMBL/GenBank/DDBJ databases">
        <authorList>
            <person name="Khan S.A."/>
            <person name="Jeon C.O."/>
            <person name="Chun B.H."/>
        </authorList>
    </citation>
    <scope>NUCLEOTIDE SEQUENCE [LARGE SCALE GENOMIC DNA]</scope>
    <source>
        <strain evidence="2 3">B156</strain>
    </source>
</reference>
<dbReference type="Pfam" id="PF00581">
    <property type="entry name" value="Rhodanese"/>
    <property type="match status" value="1"/>
</dbReference>